<dbReference type="EMBL" id="AP014964">
    <property type="protein sequence ID" value="BAT04672.1"/>
    <property type="molecule type" value="Genomic_DNA"/>
</dbReference>
<accession>A0A0P0XEQ4</accession>
<dbReference type="PaxDb" id="39947-A0A0P0XEQ4"/>
<keyword evidence="3" id="KW-1185">Reference proteome</keyword>
<evidence type="ECO:0000313" key="2">
    <source>
        <dbReference type="EMBL" id="BAT04672.1"/>
    </source>
</evidence>
<gene>
    <name evidence="2" type="ordered locus">Os08g0275000</name>
    <name evidence="2" type="ORF">OSNPB_080275000</name>
</gene>
<proteinExistence type="predicted"/>
<name>A0A0P0XEQ4_ORYSJ</name>
<reference evidence="2 3" key="2">
    <citation type="journal article" date="2013" name="Plant Cell Physiol.">
        <title>Rice Annotation Project Database (RAP-DB): an integrative and interactive database for rice genomics.</title>
        <authorList>
            <person name="Sakai H."/>
            <person name="Lee S.S."/>
            <person name="Tanaka T."/>
            <person name="Numa H."/>
            <person name="Kim J."/>
            <person name="Kawahara Y."/>
            <person name="Wakimoto H."/>
            <person name="Yang C.C."/>
            <person name="Iwamoto M."/>
            <person name="Abe T."/>
            <person name="Yamada Y."/>
            <person name="Muto A."/>
            <person name="Inokuchi H."/>
            <person name="Ikemura T."/>
            <person name="Matsumoto T."/>
            <person name="Sasaki T."/>
            <person name="Itoh T."/>
        </authorList>
    </citation>
    <scope>NUCLEOTIDE SEQUENCE [LARGE SCALE GENOMIC DNA]</scope>
    <source>
        <strain evidence="3">cv. Nipponbare</strain>
    </source>
</reference>
<reference evidence="3" key="1">
    <citation type="journal article" date="2005" name="Nature">
        <title>The map-based sequence of the rice genome.</title>
        <authorList>
            <consortium name="International rice genome sequencing project (IRGSP)"/>
            <person name="Matsumoto T."/>
            <person name="Wu J."/>
            <person name="Kanamori H."/>
            <person name="Katayose Y."/>
            <person name="Fujisawa M."/>
            <person name="Namiki N."/>
            <person name="Mizuno H."/>
            <person name="Yamamoto K."/>
            <person name="Antonio B.A."/>
            <person name="Baba T."/>
            <person name="Sakata K."/>
            <person name="Nagamura Y."/>
            <person name="Aoki H."/>
            <person name="Arikawa K."/>
            <person name="Arita K."/>
            <person name="Bito T."/>
            <person name="Chiden Y."/>
            <person name="Fujitsuka N."/>
            <person name="Fukunaka R."/>
            <person name="Hamada M."/>
            <person name="Harada C."/>
            <person name="Hayashi A."/>
            <person name="Hijishita S."/>
            <person name="Honda M."/>
            <person name="Hosokawa S."/>
            <person name="Ichikawa Y."/>
            <person name="Idonuma A."/>
            <person name="Iijima M."/>
            <person name="Ikeda M."/>
            <person name="Ikeno M."/>
            <person name="Ito K."/>
            <person name="Ito S."/>
            <person name="Ito T."/>
            <person name="Ito Y."/>
            <person name="Ito Y."/>
            <person name="Iwabuchi A."/>
            <person name="Kamiya K."/>
            <person name="Karasawa W."/>
            <person name="Kurita K."/>
            <person name="Katagiri S."/>
            <person name="Kikuta A."/>
            <person name="Kobayashi H."/>
            <person name="Kobayashi N."/>
            <person name="Machita K."/>
            <person name="Maehara T."/>
            <person name="Masukawa M."/>
            <person name="Mizubayashi T."/>
            <person name="Mukai Y."/>
            <person name="Nagasaki H."/>
            <person name="Nagata Y."/>
            <person name="Naito S."/>
            <person name="Nakashima M."/>
            <person name="Nakama Y."/>
            <person name="Nakamichi Y."/>
            <person name="Nakamura M."/>
            <person name="Meguro A."/>
            <person name="Negishi M."/>
            <person name="Ohta I."/>
            <person name="Ohta T."/>
            <person name="Okamoto M."/>
            <person name="Ono N."/>
            <person name="Saji S."/>
            <person name="Sakaguchi M."/>
            <person name="Sakai K."/>
            <person name="Shibata M."/>
            <person name="Shimokawa T."/>
            <person name="Song J."/>
            <person name="Takazaki Y."/>
            <person name="Terasawa K."/>
            <person name="Tsugane M."/>
            <person name="Tsuji K."/>
            <person name="Ueda S."/>
            <person name="Waki K."/>
            <person name="Yamagata H."/>
            <person name="Yamamoto M."/>
            <person name="Yamamoto S."/>
            <person name="Yamane H."/>
            <person name="Yoshiki S."/>
            <person name="Yoshihara R."/>
            <person name="Yukawa K."/>
            <person name="Zhong H."/>
            <person name="Yano M."/>
            <person name="Yuan Q."/>
            <person name="Ouyang S."/>
            <person name="Liu J."/>
            <person name="Jones K.M."/>
            <person name="Gansberger K."/>
            <person name="Moffat K."/>
            <person name="Hill J."/>
            <person name="Bera J."/>
            <person name="Fadrosh D."/>
            <person name="Jin S."/>
            <person name="Johri S."/>
            <person name="Kim M."/>
            <person name="Overton L."/>
            <person name="Reardon M."/>
            <person name="Tsitrin T."/>
            <person name="Vuong H."/>
            <person name="Weaver B."/>
            <person name="Ciecko A."/>
            <person name="Tallon L."/>
            <person name="Jackson J."/>
            <person name="Pai G."/>
            <person name="Aken S.V."/>
            <person name="Utterback T."/>
            <person name="Reidmuller S."/>
            <person name="Feldblyum T."/>
            <person name="Hsiao J."/>
            <person name="Zismann V."/>
            <person name="Iobst S."/>
            <person name="de Vazeille A.R."/>
            <person name="Buell C.R."/>
            <person name="Ying K."/>
            <person name="Li Y."/>
            <person name="Lu T."/>
            <person name="Huang Y."/>
            <person name="Zhao Q."/>
            <person name="Feng Q."/>
            <person name="Zhang L."/>
            <person name="Zhu J."/>
            <person name="Weng Q."/>
            <person name="Mu J."/>
            <person name="Lu Y."/>
            <person name="Fan D."/>
            <person name="Liu Y."/>
            <person name="Guan J."/>
            <person name="Zhang Y."/>
            <person name="Yu S."/>
            <person name="Liu X."/>
            <person name="Zhang Y."/>
            <person name="Hong G."/>
            <person name="Han B."/>
            <person name="Choisne N."/>
            <person name="Demange N."/>
            <person name="Orjeda G."/>
            <person name="Samain S."/>
            <person name="Cattolico L."/>
            <person name="Pelletier E."/>
            <person name="Couloux A."/>
            <person name="Segurens B."/>
            <person name="Wincker P."/>
            <person name="D'Hont A."/>
            <person name="Scarpelli C."/>
            <person name="Weissenbach J."/>
            <person name="Salanoubat M."/>
            <person name="Quetier F."/>
            <person name="Yu Y."/>
            <person name="Kim H.R."/>
            <person name="Rambo T."/>
            <person name="Currie J."/>
            <person name="Collura K."/>
            <person name="Luo M."/>
            <person name="Yang T."/>
            <person name="Ammiraju J.S.S."/>
            <person name="Engler F."/>
            <person name="Soderlund C."/>
            <person name="Wing R.A."/>
            <person name="Palmer L.E."/>
            <person name="de la Bastide M."/>
            <person name="Spiegel L."/>
            <person name="Nascimento L."/>
            <person name="Zutavern T."/>
            <person name="O'Shaughnessy A."/>
            <person name="Dike S."/>
            <person name="Dedhia N."/>
            <person name="Preston R."/>
            <person name="Balija V."/>
            <person name="McCombie W.R."/>
            <person name="Chow T."/>
            <person name="Chen H."/>
            <person name="Chung M."/>
            <person name="Chen C."/>
            <person name="Shaw J."/>
            <person name="Wu H."/>
            <person name="Hsiao K."/>
            <person name="Chao Y."/>
            <person name="Chu M."/>
            <person name="Cheng C."/>
            <person name="Hour A."/>
            <person name="Lee P."/>
            <person name="Lin S."/>
            <person name="Lin Y."/>
            <person name="Liou J."/>
            <person name="Liu S."/>
            <person name="Hsing Y."/>
            <person name="Raghuvanshi S."/>
            <person name="Mohanty A."/>
            <person name="Bharti A.K."/>
            <person name="Gaur A."/>
            <person name="Gupta V."/>
            <person name="Kumar D."/>
            <person name="Ravi V."/>
            <person name="Vij S."/>
            <person name="Kapur A."/>
            <person name="Khurana P."/>
            <person name="Khurana P."/>
            <person name="Khurana J.P."/>
            <person name="Tyagi A.K."/>
            <person name="Gaikwad K."/>
            <person name="Singh A."/>
            <person name="Dalal V."/>
            <person name="Srivastava S."/>
            <person name="Dixit A."/>
            <person name="Pal A.K."/>
            <person name="Ghazi I.A."/>
            <person name="Yadav M."/>
            <person name="Pandit A."/>
            <person name="Bhargava A."/>
            <person name="Sureshbabu K."/>
            <person name="Batra K."/>
            <person name="Sharma T.R."/>
            <person name="Mohapatra T."/>
            <person name="Singh N.K."/>
            <person name="Messing J."/>
            <person name="Nelson A.B."/>
            <person name="Fuks G."/>
            <person name="Kavchok S."/>
            <person name="Keizer G."/>
            <person name="Linton E."/>
            <person name="Llaca V."/>
            <person name="Song R."/>
            <person name="Tanyolac B."/>
            <person name="Young S."/>
            <person name="Ho-Il K."/>
            <person name="Hahn J.H."/>
            <person name="Sangsakoo G."/>
            <person name="Vanavichit A."/>
            <person name="de Mattos Luiz.A.T."/>
            <person name="Zimmer P.D."/>
            <person name="Malone G."/>
            <person name="Dellagostin O."/>
            <person name="de Oliveira A.C."/>
            <person name="Bevan M."/>
            <person name="Bancroft I."/>
            <person name="Minx P."/>
            <person name="Cordum H."/>
            <person name="Wilson R."/>
            <person name="Cheng Z."/>
            <person name="Jin W."/>
            <person name="Jiang J."/>
            <person name="Leong S.A."/>
            <person name="Iwama H."/>
            <person name="Gojobori T."/>
            <person name="Itoh T."/>
            <person name="Niimura Y."/>
            <person name="Fujii Y."/>
            <person name="Habara T."/>
            <person name="Sakai H."/>
            <person name="Sato Y."/>
            <person name="Wilson G."/>
            <person name="Kumar K."/>
            <person name="McCouch S."/>
            <person name="Juretic N."/>
            <person name="Hoen D."/>
            <person name="Wright S."/>
            <person name="Bruskiewich R."/>
            <person name="Bureau T."/>
            <person name="Miyao A."/>
            <person name="Hirochika H."/>
            <person name="Nishikawa T."/>
            <person name="Kadowaki K."/>
            <person name="Sugiura M."/>
            <person name="Burr B."/>
            <person name="Sasaki T."/>
        </authorList>
    </citation>
    <scope>NUCLEOTIDE SEQUENCE [LARGE SCALE GENOMIC DNA]</scope>
    <source>
        <strain evidence="3">cv. Nipponbare</strain>
    </source>
</reference>
<protein>
    <submittedName>
        <fullName evidence="2">Os08g0275000 protein</fullName>
    </submittedName>
</protein>
<reference evidence="2 3" key="3">
    <citation type="journal article" date="2013" name="Rice">
        <title>Improvement of the Oryza sativa Nipponbare reference genome using next generation sequence and optical map data.</title>
        <authorList>
            <person name="Kawahara Y."/>
            <person name="de la Bastide M."/>
            <person name="Hamilton J.P."/>
            <person name="Kanamori H."/>
            <person name="McCombie W.R."/>
            <person name="Ouyang S."/>
            <person name="Schwartz D.C."/>
            <person name="Tanaka T."/>
            <person name="Wu J."/>
            <person name="Zhou S."/>
            <person name="Childs K.L."/>
            <person name="Davidson R.M."/>
            <person name="Lin H."/>
            <person name="Quesada-Ocampo L."/>
            <person name="Vaillancourt B."/>
            <person name="Sakai H."/>
            <person name="Lee S.S."/>
            <person name="Kim J."/>
            <person name="Numa H."/>
            <person name="Itoh T."/>
            <person name="Buell C.R."/>
            <person name="Matsumoto T."/>
        </authorList>
    </citation>
    <scope>NUCLEOTIDE SEQUENCE [LARGE SCALE GENOMIC DNA]</scope>
    <source>
        <strain evidence="3">cv. Nipponbare</strain>
    </source>
</reference>
<evidence type="ECO:0000313" key="3">
    <source>
        <dbReference type="Proteomes" id="UP000059680"/>
    </source>
</evidence>
<evidence type="ECO:0000256" key="1">
    <source>
        <dbReference type="SAM" id="MobiDB-lite"/>
    </source>
</evidence>
<feature type="compositionally biased region" description="Basic residues" evidence="1">
    <location>
        <begin position="33"/>
        <end position="62"/>
    </location>
</feature>
<sequence length="176" mass="19415">MGRERPNPTRGEGPYGPQLRSSAPPQPSLHARLDRRRHSPRRARLNHRRMQPSLGRRRRGSLRRPSPLHVATTPPMLHRGSSLTPAELVVVFFLYAPVVSGRASTGGGRRGTPANLAMDLGEKPRTAHTIAADAVNSAMSFLPAPVRRRRCRQICPELVAIHAAIEACCRELAEHT</sequence>
<organism evidence="2 3">
    <name type="scientific">Oryza sativa subsp. japonica</name>
    <name type="common">Rice</name>
    <dbReference type="NCBI Taxonomy" id="39947"/>
    <lineage>
        <taxon>Eukaryota</taxon>
        <taxon>Viridiplantae</taxon>
        <taxon>Streptophyta</taxon>
        <taxon>Embryophyta</taxon>
        <taxon>Tracheophyta</taxon>
        <taxon>Spermatophyta</taxon>
        <taxon>Magnoliopsida</taxon>
        <taxon>Liliopsida</taxon>
        <taxon>Poales</taxon>
        <taxon>Poaceae</taxon>
        <taxon>BOP clade</taxon>
        <taxon>Oryzoideae</taxon>
        <taxon>Oryzeae</taxon>
        <taxon>Oryzinae</taxon>
        <taxon>Oryza</taxon>
        <taxon>Oryza sativa</taxon>
    </lineage>
</organism>
<dbReference type="SMR" id="A0A0P0XEQ4"/>
<dbReference type="InParanoid" id="A0A0P0XEQ4"/>
<dbReference type="AlphaFoldDB" id="A0A0P0XEQ4"/>
<dbReference type="Proteomes" id="UP000059680">
    <property type="component" value="Chromosome 8"/>
</dbReference>
<feature type="region of interest" description="Disordered" evidence="1">
    <location>
        <begin position="1"/>
        <end position="76"/>
    </location>
</feature>